<gene>
    <name evidence="1" type="ORF">PVAP13_5KG124300</name>
</gene>
<dbReference type="AlphaFoldDB" id="A0A8T0SHC0"/>
<accession>A0A8T0SHC0</accession>
<sequence length="51" mass="6034">MLLRTVCLPLPREGRYCNTRALHLQSTLLENAYIDHRHDLYSIFDTATYHT</sequence>
<dbReference type="Proteomes" id="UP000823388">
    <property type="component" value="Chromosome 5K"/>
</dbReference>
<evidence type="ECO:0000313" key="2">
    <source>
        <dbReference type="Proteomes" id="UP000823388"/>
    </source>
</evidence>
<organism evidence="1 2">
    <name type="scientific">Panicum virgatum</name>
    <name type="common">Blackwell switchgrass</name>
    <dbReference type="NCBI Taxonomy" id="38727"/>
    <lineage>
        <taxon>Eukaryota</taxon>
        <taxon>Viridiplantae</taxon>
        <taxon>Streptophyta</taxon>
        <taxon>Embryophyta</taxon>
        <taxon>Tracheophyta</taxon>
        <taxon>Spermatophyta</taxon>
        <taxon>Magnoliopsida</taxon>
        <taxon>Liliopsida</taxon>
        <taxon>Poales</taxon>
        <taxon>Poaceae</taxon>
        <taxon>PACMAD clade</taxon>
        <taxon>Panicoideae</taxon>
        <taxon>Panicodae</taxon>
        <taxon>Paniceae</taxon>
        <taxon>Panicinae</taxon>
        <taxon>Panicum</taxon>
        <taxon>Panicum sect. Hiantes</taxon>
    </lineage>
</organism>
<dbReference type="EMBL" id="CM029045">
    <property type="protein sequence ID" value="KAG2595996.1"/>
    <property type="molecule type" value="Genomic_DNA"/>
</dbReference>
<comment type="caution">
    <text evidence="1">The sequence shown here is derived from an EMBL/GenBank/DDBJ whole genome shotgun (WGS) entry which is preliminary data.</text>
</comment>
<keyword evidence="2" id="KW-1185">Reference proteome</keyword>
<name>A0A8T0SHC0_PANVG</name>
<evidence type="ECO:0000313" key="1">
    <source>
        <dbReference type="EMBL" id="KAG2595996.1"/>
    </source>
</evidence>
<reference evidence="1" key="1">
    <citation type="submission" date="2020-05" db="EMBL/GenBank/DDBJ databases">
        <title>WGS assembly of Panicum virgatum.</title>
        <authorList>
            <person name="Lovell J.T."/>
            <person name="Jenkins J."/>
            <person name="Shu S."/>
            <person name="Juenger T.E."/>
            <person name="Schmutz J."/>
        </authorList>
    </citation>
    <scope>NUCLEOTIDE SEQUENCE</scope>
    <source>
        <strain evidence="1">AP13</strain>
    </source>
</reference>
<proteinExistence type="predicted"/>
<protein>
    <submittedName>
        <fullName evidence="1">Uncharacterized protein</fullName>
    </submittedName>
</protein>